<sequence>MKLTRISITEEKLGEFYVDEYMKVTYFPFVKGVGFWETHVSQLNEGDYNETHENFLDFLYNAGLTELYIDIHEFKRLMEKVFQAYCLLR</sequence>
<proteinExistence type="predicted"/>
<dbReference type="RefSeq" id="YP_009037437.1">
    <property type="nucleotide sequence ID" value="NC_024124.2"/>
</dbReference>
<dbReference type="EMBL" id="KF582788">
    <property type="protein sequence ID" value="AIA80081.1"/>
    <property type="molecule type" value="Genomic_DNA"/>
</dbReference>
<gene>
    <name evidence="1" type="ORF">JS09_0114</name>
</gene>
<organism evidence="1 2">
    <name type="scientific">Escherichia phage vB_EcoM_JS09</name>
    <dbReference type="NCBI Taxonomy" id="1430444"/>
    <lineage>
        <taxon>Viruses</taxon>
        <taxon>Duplodnaviria</taxon>
        <taxon>Heunggongvirae</taxon>
        <taxon>Uroviricota</taxon>
        <taxon>Caudoviricetes</taxon>
        <taxon>Pantevenvirales</taxon>
        <taxon>Straboviridae</taxon>
        <taxon>Tevenvirinae</taxon>
        <taxon>Mosigvirus</taxon>
        <taxon>Mosigvirus JS09</taxon>
    </lineage>
</organism>
<evidence type="ECO:0000313" key="1">
    <source>
        <dbReference type="EMBL" id="AIA80081.1"/>
    </source>
</evidence>
<dbReference type="Proteomes" id="UP000019733">
    <property type="component" value="Segment"/>
</dbReference>
<accession>A0A060BDV5</accession>
<dbReference type="KEGG" id="vg:19524839"/>
<protein>
    <submittedName>
        <fullName evidence="1">Uncharacterized protein</fullName>
    </submittedName>
</protein>
<dbReference type="InterPro" id="IPR055624">
    <property type="entry name" value="DUF7200"/>
</dbReference>
<dbReference type="Pfam" id="PF23830">
    <property type="entry name" value="DUF7200"/>
    <property type="match status" value="1"/>
</dbReference>
<dbReference type="GeneID" id="19524839"/>
<evidence type="ECO:0000313" key="2">
    <source>
        <dbReference type="Proteomes" id="UP000019733"/>
    </source>
</evidence>
<dbReference type="OrthoDB" id="18528at10239"/>
<name>A0A060BDV5_9CAUD</name>
<keyword evidence="2" id="KW-1185">Reference proteome</keyword>
<reference evidence="1" key="1">
    <citation type="submission" date="2015-07" db="EMBL/GenBank/DDBJ databases">
        <title>Isolation and characterization of a novel lytic T4-like coliphage vB_EcoM_JS09 infecting APEC.</title>
        <authorList>
            <person name="Zhou Y."/>
            <person name="Bao H.D."/>
            <person name="Zhang H."/>
            <person name="Wang R."/>
        </authorList>
    </citation>
    <scope>NUCLEOTIDE SEQUENCE</scope>
</reference>